<dbReference type="EMBL" id="CAACVI010000052">
    <property type="protein sequence ID" value="VEN75430.1"/>
    <property type="molecule type" value="Genomic_DNA"/>
</dbReference>
<evidence type="ECO:0000313" key="8">
    <source>
        <dbReference type="EMBL" id="VEN75430.1"/>
    </source>
</evidence>
<comment type="pathway">
    <text evidence="2">Porphyrin-containing compound metabolism.</text>
</comment>
<dbReference type="Pfam" id="PF22451">
    <property type="entry name" value="NirdL-like_HTH"/>
    <property type="match status" value="1"/>
</dbReference>
<dbReference type="InterPro" id="IPR050684">
    <property type="entry name" value="HTH-Siroheme_Decarb"/>
</dbReference>
<evidence type="ECO:0000259" key="7">
    <source>
        <dbReference type="Pfam" id="PF22451"/>
    </source>
</evidence>
<evidence type="ECO:0000256" key="1">
    <source>
        <dbReference type="ARBA" id="ARBA00023239"/>
    </source>
</evidence>
<feature type="domain" description="Siroheme decarboxylase NirL-like HTH" evidence="7">
    <location>
        <begin position="6"/>
        <end position="52"/>
    </location>
</feature>
<organism evidence="8">
    <name type="scientific">uncultured Desulfobacteraceae bacterium</name>
    <dbReference type="NCBI Taxonomy" id="218296"/>
    <lineage>
        <taxon>Bacteria</taxon>
        <taxon>Pseudomonadati</taxon>
        <taxon>Thermodesulfobacteriota</taxon>
        <taxon>Desulfobacteria</taxon>
        <taxon>Desulfobacterales</taxon>
        <taxon>Desulfobacteraceae</taxon>
        <taxon>environmental samples</taxon>
    </lineage>
</organism>
<evidence type="ECO:0000256" key="4">
    <source>
        <dbReference type="ARBA" id="ARBA00023471"/>
    </source>
</evidence>
<dbReference type="InterPro" id="IPR040523">
    <property type="entry name" value="AsnC_trans_reg2"/>
</dbReference>
<feature type="domain" description="Siroheme decarboxylase AsnC-like ligand binding" evidence="6">
    <location>
        <begin position="62"/>
        <end position="147"/>
    </location>
</feature>
<reference evidence="8" key="1">
    <citation type="submission" date="2019-01" db="EMBL/GenBank/DDBJ databases">
        <authorList>
            <consortium name="Genoscope - CEA"/>
            <person name="William W."/>
        </authorList>
    </citation>
    <scope>NUCLEOTIDE SEQUENCE</scope>
    <source>
        <strain evidence="8">CR-1</strain>
    </source>
</reference>
<proteinExistence type="inferred from homology"/>
<dbReference type="GO" id="GO:0016829">
    <property type="term" value="F:lyase activity"/>
    <property type="evidence" value="ECO:0007669"/>
    <property type="project" value="UniProtKB-KW"/>
</dbReference>
<dbReference type="AlphaFoldDB" id="A0A484HMH9"/>
<gene>
    <name evidence="8" type="ORF">EPICR_90026</name>
</gene>
<evidence type="ECO:0000256" key="2">
    <source>
        <dbReference type="ARBA" id="ARBA00023444"/>
    </source>
</evidence>
<name>A0A484HMH9_9BACT</name>
<accession>A0A484HMH9</accession>
<comment type="catalytic activity">
    <reaction evidence="5">
        <text>siroheme + 2 H(+) = 12,18-didecarboxysiroheme + 2 CO2</text>
        <dbReference type="Rhea" id="RHEA:19093"/>
        <dbReference type="ChEBI" id="CHEBI:15378"/>
        <dbReference type="ChEBI" id="CHEBI:16526"/>
        <dbReference type="ChEBI" id="CHEBI:60052"/>
        <dbReference type="ChEBI" id="CHEBI:140497"/>
        <dbReference type="EC" id="4.1.1.111"/>
    </reaction>
</comment>
<dbReference type="PANTHER" id="PTHR43413:SF1">
    <property type="entry name" value="SIROHEME DECARBOXYLASE NIRL SUBUNIT"/>
    <property type="match status" value="1"/>
</dbReference>
<dbReference type="PANTHER" id="PTHR43413">
    <property type="entry name" value="TRANSCRIPTIONAL REGULATOR, ASNC FAMILY"/>
    <property type="match status" value="1"/>
</dbReference>
<evidence type="ECO:0000256" key="5">
    <source>
        <dbReference type="ARBA" id="ARBA00048470"/>
    </source>
</evidence>
<dbReference type="InterPro" id="IPR053953">
    <property type="entry name" value="NirdL-like_HTH"/>
</dbReference>
<evidence type="ECO:0000259" key="6">
    <source>
        <dbReference type="Pfam" id="PF17805"/>
    </source>
</evidence>
<sequence>MLTELEKKIIASLQDDMPVSSRPYKKMADRLGIEEALYLETLNGLCQRGVIRRFGATIRHQKSGFSSNAMVAWRIEEDRVEEAGEKMAAFAEVSHCYRRNPSPSWPYNLYTMVHAGSEADCEKTAEKMSRAASADDYQILFSRKELKKTSMIYFPDAVRPPEEI</sequence>
<keyword evidence="1" id="KW-0456">Lyase</keyword>
<comment type="similarity">
    <text evidence="3">Belongs to the Ahb/Nir family.</text>
</comment>
<evidence type="ECO:0000256" key="3">
    <source>
        <dbReference type="ARBA" id="ARBA00023457"/>
    </source>
</evidence>
<dbReference type="EC" id="4.1.1.111" evidence="4"/>
<protein>
    <recommendedName>
        <fullName evidence="4">siroheme decarboxylase</fullName>
        <ecNumber evidence="4">4.1.1.111</ecNumber>
    </recommendedName>
</protein>
<dbReference type="Pfam" id="PF17805">
    <property type="entry name" value="AsnC_trans_reg2"/>
    <property type="match status" value="1"/>
</dbReference>
<dbReference type="Gene3D" id="3.30.70.3460">
    <property type="match status" value="1"/>
</dbReference>